<evidence type="ECO:0008006" key="4">
    <source>
        <dbReference type="Google" id="ProtNLM"/>
    </source>
</evidence>
<keyword evidence="1" id="KW-1133">Transmembrane helix</keyword>
<reference evidence="2 3" key="1">
    <citation type="journal article" date="2015" name="Nature">
        <title>rRNA introns, odd ribosomes, and small enigmatic genomes across a large radiation of phyla.</title>
        <authorList>
            <person name="Brown C.T."/>
            <person name="Hug L.A."/>
            <person name="Thomas B.C."/>
            <person name="Sharon I."/>
            <person name="Castelle C.J."/>
            <person name="Singh A."/>
            <person name="Wilkins M.J."/>
            <person name="Williams K.H."/>
            <person name="Banfield J.F."/>
        </authorList>
    </citation>
    <scope>NUCLEOTIDE SEQUENCE [LARGE SCALE GENOMIC DNA]</scope>
</reference>
<dbReference type="EMBL" id="LCNE01000017">
    <property type="protein sequence ID" value="KKU48392.1"/>
    <property type="molecule type" value="Genomic_DNA"/>
</dbReference>
<dbReference type="AlphaFoldDB" id="A0A0G1QTZ3"/>
<dbReference type="Proteomes" id="UP000033946">
    <property type="component" value="Unassembled WGS sequence"/>
</dbReference>
<name>A0A0G1QTZ3_UNCKA</name>
<organism evidence="2 3">
    <name type="scientific">candidate division WWE3 bacterium GW2011_GWA2_46_9</name>
    <dbReference type="NCBI Taxonomy" id="1619111"/>
    <lineage>
        <taxon>Bacteria</taxon>
        <taxon>Katanobacteria</taxon>
    </lineage>
</organism>
<accession>A0A0G1QTZ3</accession>
<comment type="caution">
    <text evidence="2">The sequence shown here is derived from an EMBL/GenBank/DDBJ whole genome shotgun (WGS) entry which is preliminary data.</text>
</comment>
<keyword evidence="1" id="KW-0812">Transmembrane</keyword>
<evidence type="ECO:0000313" key="2">
    <source>
        <dbReference type="EMBL" id="KKU48392.1"/>
    </source>
</evidence>
<keyword evidence="1" id="KW-0472">Membrane</keyword>
<protein>
    <recommendedName>
        <fullName evidence="4">Cell division protein FtsL</fullName>
    </recommendedName>
</protein>
<evidence type="ECO:0000256" key="1">
    <source>
        <dbReference type="SAM" id="Phobius"/>
    </source>
</evidence>
<proteinExistence type="predicted"/>
<gene>
    <name evidence="2" type="ORF">UX69_C0017G0004</name>
</gene>
<sequence length="102" mass="10803">MKKTHRSLKFVTVFSFVLLVLSICAQVFVANKAAVKGMEISGLEQRRAELTRDTTVLQLNLANLASLAYVETEASKMGFVHGTASVAVIGAVAVAAISASSF</sequence>
<evidence type="ECO:0000313" key="3">
    <source>
        <dbReference type="Proteomes" id="UP000033946"/>
    </source>
</evidence>
<feature type="transmembrane region" description="Helical" evidence="1">
    <location>
        <begin position="79"/>
        <end position="99"/>
    </location>
</feature>